<keyword evidence="1" id="KW-0812">Transmembrane</keyword>
<sequence length="95" mass="10785">MEFVAVSTLFVLNNTKKPTTITTCKQKIRNREFEYSTINNTDNINIQTYYSAFAYQYVTGSSISMFAQLILITNSAGLLITQIYIIYTTTNTSTL</sequence>
<protein>
    <submittedName>
        <fullName evidence="2">Uncharacterized protein</fullName>
    </submittedName>
</protein>
<dbReference type="EMBL" id="ADBJ01000038">
    <property type="protein sequence ID" value="EFA78519.1"/>
    <property type="molecule type" value="Genomic_DNA"/>
</dbReference>
<dbReference type="GeneID" id="31364646"/>
<proteinExistence type="predicted"/>
<keyword evidence="3" id="KW-1185">Reference proteome</keyword>
<organism evidence="2 3">
    <name type="scientific">Heterostelium pallidum (strain ATCC 26659 / Pp 5 / PN500)</name>
    <name type="common">Cellular slime mold</name>
    <name type="synonym">Polysphondylium pallidum</name>
    <dbReference type="NCBI Taxonomy" id="670386"/>
    <lineage>
        <taxon>Eukaryota</taxon>
        <taxon>Amoebozoa</taxon>
        <taxon>Evosea</taxon>
        <taxon>Eumycetozoa</taxon>
        <taxon>Dictyostelia</taxon>
        <taxon>Acytosteliales</taxon>
        <taxon>Acytosteliaceae</taxon>
        <taxon>Heterostelium</taxon>
    </lineage>
</organism>
<dbReference type="InParanoid" id="D3BKT9"/>
<feature type="transmembrane region" description="Helical" evidence="1">
    <location>
        <begin position="65"/>
        <end position="87"/>
    </location>
</feature>
<dbReference type="AlphaFoldDB" id="D3BKT9"/>
<dbReference type="Proteomes" id="UP000001396">
    <property type="component" value="Unassembled WGS sequence"/>
</dbReference>
<keyword evidence="1" id="KW-1133">Transmembrane helix</keyword>
<accession>D3BKT9</accession>
<evidence type="ECO:0000256" key="1">
    <source>
        <dbReference type="SAM" id="Phobius"/>
    </source>
</evidence>
<comment type="caution">
    <text evidence="2">The sequence shown here is derived from an EMBL/GenBank/DDBJ whole genome shotgun (WGS) entry which is preliminary data.</text>
</comment>
<evidence type="ECO:0000313" key="2">
    <source>
        <dbReference type="EMBL" id="EFA78519.1"/>
    </source>
</evidence>
<name>D3BKT9_HETP5</name>
<keyword evidence="1" id="KW-0472">Membrane</keyword>
<gene>
    <name evidence="2" type="ORF">PPL_09171</name>
</gene>
<evidence type="ECO:0000313" key="3">
    <source>
        <dbReference type="Proteomes" id="UP000001396"/>
    </source>
</evidence>
<dbReference type="RefSeq" id="XP_020430643.1">
    <property type="nucleotide sequence ID" value="XM_020579968.1"/>
</dbReference>
<reference evidence="2 3" key="1">
    <citation type="journal article" date="2011" name="Genome Res.">
        <title>Phylogeny-wide analysis of social amoeba genomes highlights ancient origins for complex intercellular communication.</title>
        <authorList>
            <person name="Heidel A.J."/>
            <person name="Lawal H.M."/>
            <person name="Felder M."/>
            <person name="Schilde C."/>
            <person name="Helps N.R."/>
            <person name="Tunggal B."/>
            <person name="Rivero F."/>
            <person name="John U."/>
            <person name="Schleicher M."/>
            <person name="Eichinger L."/>
            <person name="Platzer M."/>
            <person name="Noegel A.A."/>
            <person name="Schaap P."/>
            <person name="Gloeckner G."/>
        </authorList>
    </citation>
    <scope>NUCLEOTIDE SEQUENCE [LARGE SCALE GENOMIC DNA]</scope>
    <source>
        <strain evidence="3">ATCC 26659 / Pp 5 / PN500</strain>
    </source>
</reference>